<dbReference type="AlphaFoldDB" id="A0A3B0R457"/>
<evidence type="ECO:0000256" key="1">
    <source>
        <dbReference type="ARBA" id="ARBA00023235"/>
    </source>
</evidence>
<dbReference type="SUPFAM" id="SSF54506">
    <property type="entry name" value="Diaminopimelate epimerase-like"/>
    <property type="match status" value="1"/>
</dbReference>
<name>A0A3B0R457_9ZZZZ</name>
<organism evidence="2">
    <name type="scientific">hydrothermal vent metagenome</name>
    <dbReference type="NCBI Taxonomy" id="652676"/>
    <lineage>
        <taxon>unclassified sequences</taxon>
        <taxon>metagenomes</taxon>
        <taxon>ecological metagenomes</taxon>
    </lineage>
</organism>
<feature type="non-terminal residue" evidence="2">
    <location>
        <position position="118"/>
    </location>
</feature>
<sequence>MNIQKLASFTRNGAGGNPAGVVIEDTLPSSEIMQQIAADVGFSETAFAAPEGPGFRVRYFAPQAEVPFCGHATIALGAALGATYGAGQYNLALNEANISVEAYQTDGAWGAKLISPGT</sequence>
<dbReference type="InterPro" id="IPR003719">
    <property type="entry name" value="Phenazine_PhzF-like"/>
</dbReference>
<dbReference type="GO" id="GO:0016853">
    <property type="term" value="F:isomerase activity"/>
    <property type="evidence" value="ECO:0007669"/>
    <property type="project" value="UniProtKB-KW"/>
</dbReference>
<dbReference type="GO" id="GO:0005737">
    <property type="term" value="C:cytoplasm"/>
    <property type="evidence" value="ECO:0007669"/>
    <property type="project" value="TreeGrafter"/>
</dbReference>
<dbReference type="PANTHER" id="PTHR13774">
    <property type="entry name" value="PHENAZINE BIOSYNTHESIS PROTEIN"/>
    <property type="match status" value="1"/>
</dbReference>
<accession>A0A3B0R457</accession>
<evidence type="ECO:0000313" key="2">
    <source>
        <dbReference type="EMBL" id="VAV88264.1"/>
    </source>
</evidence>
<reference evidence="2" key="1">
    <citation type="submission" date="2018-06" db="EMBL/GenBank/DDBJ databases">
        <authorList>
            <person name="Zhirakovskaya E."/>
        </authorList>
    </citation>
    <scope>NUCLEOTIDE SEQUENCE</scope>
</reference>
<gene>
    <name evidence="2" type="ORF">MNBD_ALPHA07-1202</name>
</gene>
<dbReference type="EMBL" id="UOEG01000022">
    <property type="protein sequence ID" value="VAV88264.1"/>
    <property type="molecule type" value="Genomic_DNA"/>
</dbReference>
<protein>
    <submittedName>
        <fullName evidence="2">Phenazine biosynthesis protein PhzF like</fullName>
    </submittedName>
</protein>
<dbReference type="Gene3D" id="3.10.310.10">
    <property type="entry name" value="Diaminopimelate Epimerase, Chain A, domain 1"/>
    <property type="match status" value="1"/>
</dbReference>
<dbReference type="PANTHER" id="PTHR13774:SF39">
    <property type="entry name" value="BIOSYNTHESIS PROTEIN, PUTATIVE-RELATED"/>
    <property type="match status" value="1"/>
</dbReference>
<proteinExistence type="predicted"/>
<dbReference type="Pfam" id="PF02567">
    <property type="entry name" value="PhzC-PhzF"/>
    <property type="match status" value="1"/>
</dbReference>
<keyword evidence="1" id="KW-0413">Isomerase</keyword>